<dbReference type="InterPro" id="IPR029154">
    <property type="entry name" value="HIBADH-like_NADP-bd"/>
</dbReference>
<dbReference type="SUPFAM" id="SSF51735">
    <property type="entry name" value="NAD(P)-binding Rossmann-fold domains"/>
    <property type="match status" value="1"/>
</dbReference>
<dbReference type="eggNOG" id="COG2084">
    <property type="taxonomic scope" value="Bacteria"/>
</dbReference>
<reference evidence="6 7" key="1">
    <citation type="submission" date="2009-01" db="EMBL/GenBank/DDBJ databases">
        <title>Complete sequence of Geobacter sp. FRC-32.</title>
        <authorList>
            <consortium name="US DOE Joint Genome Institute"/>
            <person name="Lucas S."/>
            <person name="Copeland A."/>
            <person name="Lapidus A."/>
            <person name="Glavina del Rio T."/>
            <person name="Dalin E."/>
            <person name="Tice H."/>
            <person name="Bruce D."/>
            <person name="Goodwin L."/>
            <person name="Pitluck S."/>
            <person name="Saunders E."/>
            <person name="Brettin T."/>
            <person name="Detter J.C."/>
            <person name="Han C."/>
            <person name="Larimer F."/>
            <person name="Land M."/>
            <person name="Hauser L."/>
            <person name="Kyrpides N."/>
            <person name="Ovchinnikova G."/>
            <person name="Kostka J."/>
            <person name="Richardson P."/>
        </authorList>
    </citation>
    <scope>NUCLEOTIDE SEQUENCE [LARGE SCALE GENOMIC DNA]</scope>
    <source>
        <strain evidence="7">DSM 22248 / JCM 15807 / FRC-32</strain>
    </source>
</reference>
<dbReference type="Pfam" id="PF14833">
    <property type="entry name" value="NAD_binding_11"/>
    <property type="match status" value="1"/>
</dbReference>
<dbReference type="PIRSF" id="PIRSF000103">
    <property type="entry name" value="HIBADH"/>
    <property type="match status" value="1"/>
</dbReference>
<feature type="domain" description="6-phosphogluconate dehydrogenase NADP-binding" evidence="4">
    <location>
        <begin position="4"/>
        <end position="163"/>
    </location>
</feature>
<dbReference type="EMBL" id="CP001390">
    <property type="protein sequence ID" value="AID57992.1"/>
    <property type="molecule type" value="Genomic_DNA"/>
</dbReference>
<evidence type="ECO:0000256" key="1">
    <source>
        <dbReference type="ARBA" id="ARBA00023002"/>
    </source>
</evidence>
<dbReference type="GO" id="GO:0050661">
    <property type="term" value="F:NADP binding"/>
    <property type="evidence" value="ECO:0007669"/>
    <property type="project" value="InterPro"/>
</dbReference>
<feature type="active site" evidence="3">
    <location>
        <position position="172"/>
    </location>
</feature>
<dbReference type="InterPro" id="IPR051265">
    <property type="entry name" value="HIBADH-related_NP60_sf"/>
</dbReference>
<feature type="domain" description="3-hydroxyisobutyrate dehydrogenase-like NAD-binding" evidence="5">
    <location>
        <begin position="166"/>
        <end position="286"/>
    </location>
</feature>
<dbReference type="Gene3D" id="3.40.50.720">
    <property type="entry name" value="NAD(P)-binding Rossmann-like Domain"/>
    <property type="match status" value="1"/>
</dbReference>
<keyword evidence="7" id="KW-1185">Reference proteome</keyword>
<protein>
    <submittedName>
        <fullName evidence="6">Glyoxalate/3-oxopropanoate/4-oxobutanoate reductase-related protein</fullName>
    </submittedName>
</protein>
<evidence type="ECO:0000259" key="4">
    <source>
        <dbReference type="Pfam" id="PF03446"/>
    </source>
</evidence>
<dbReference type="GO" id="GO:0051287">
    <property type="term" value="F:NAD binding"/>
    <property type="evidence" value="ECO:0007669"/>
    <property type="project" value="InterPro"/>
</dbReference>
<organism evidence="6 7">
    <name type="scientific">Geotalea daltonii (strain DSM 22248 / JCM 15807 / FRC-32)</name>
    <name type="common">Geobacter daltonii</name>
    <dbReference type="NCBI Taxonomy" id="316067"/>
    <lineage>
        <taxon>Bacteria</taxon>
        <taxon>Pseudomonadati</taxon>
        <taxon>Thermodesulfobacteriota</taxon>
        <taxon>Desulfuromonadia</taxon>
        <taxon>Geobacterales</taxon>
        <taxon>Geobacteraceae</taxon>
        <taxon>Geotalea</taxon>
    </lineage>
</organism>
<dbReference type="GO" id="GO:0016491">
    <property type="term" value="F:oxidoreductase activity"/>
    <property type="evidence" value="ECO:0007669"/>
    <property type="project" value="UniProtKB-KW"/>
</dbReference>
<dbReference type="InterPro" id="IPR015815">
    <property type="entry name" value="HIBADH-related"/>
</dbReference>
<evidence type="ECO:0000313" key="6">
    <source>
        <dbReference type="EMBL" id="AID57992.1"/>
    </source>
</evidence>
<evidence type="ECO:0000259" key="5">
    <source>
        <dbReference type="Pfam" id="PF14833"/>
    </source>
</evidence>
<dbReference type="InterPro" id="IPR036291">
    <property type="entry name" value="NAD(P)-bd_dom_sf"/>
</dbReference>
<gene>
    <name evidence="6" type="ordered locus">Geob_2395</name>
</gene>
<dbReference type="Pfam" id="PF03446">
    <property type="entry name" value="NAD_binding_2"/>
    <property type="match status" value="1"/>
</dbReference>
<name>A0A068EZZ2_GEODF</name>
<sequence>MLRKLGFIGLGTVGRHMAANLTKADYDLTVYDDDAEPLNELVKLGAKAAATPSEAAKGKDLVIVILPESHGLETFVFGKDGVLEGLDPGTILVDMGTHSLETTLKLADEAIKRRVMFLEAPVWGTKEHAANGLVTILAGGDPSLLGRCRETFSYFGLNIIHIGKIGDATRMKFIVNLVQAELMQSLAEGIVFGEKLGFTADKILEVLDSGGVASPLFHSKGRSIARGDFSRNLALKYVHEQLLLVMDAARKVNLDLPGAETACKLYEQAVQDGRGEEDYSAVVKVLRK</sequence>
<dbReference type="Gene3D" id="1.10.1040.10">
    <property type="entry name" value="N-(1-d-carboxylethyl)-l-norvaline Dehydrogenase, domain 2"/>
    <property type="match status" value="1"/>
</dbReference>
<keyword evidence="1" id="KW-0560">Oxidoreductase</keyword>
<evidence type="ECO:0000313" key="7">
    <source>
        <dbReference type="Proteomes" id="UP000007721"/>
    </source>
</evidence>
<dbReference type="STRING" id="316067.Geob_2395"/>
<dbReference type="SUPFAM" id="SSF48179">
    <property type="entry name" value="6-phosphogluconate dehydrogenase C-terminal domain-like"/>
    <property type="match status" value="1"/>
</dbReference>
<proteinExistence type="predicted"/>
<dbReference type="KEGG" id="geo:Geob_2395"/>
<evidence type="ECO:0000256" key="2">
    <source>
        <dbReference type="ARBA" id="ARBA00023027"/>
    </source>
</evidence>
<accession>A0A068EZZ2</accession>
<dbReference type="InterPro" id="IPR006115">
    <property type="entry name" value="6PGDH_NADP-bd"/>
</dbReference>
<dbReference type="PANTHER" id="PTHR43580:SF2">
    <property type="entry name" value="CYTOKINE-LIKE NUCLEAR FACTOR N-PAC"/>
    <property type="match status" value="1"/>
</dbReference>
<dbReference type="InterPro" id="IPR013328">
    <property type="entry name" value="6PGD_dom2"/>
</dbReference>
<dbReference type="PANTHER" id="PTHR43580">
    <property type="entry name" value="OXIDOREDUCTASE GLYR1-RELATED"/>
    <property type="match status" value="1"/>
</dbReference>
<keyword evidence="2" id="KW-0520">NAD</keyword>
<evidence type="ECO:0000256" key="3">
    <source>
        <dbReference type="PIRSR" id="PIRSR000103-1"/>
    </source>
</evidence>
<dbReference type="AlphaFoldDB" id="A0A068EZZ2"/>
<dbReference type="Proteomes" id="UP000007721">
    <property type="component" value="Chromosome"/>
</dbReference>
<dbReference type="HOGENOM" id="CLU_3099249_0_0_7"/>
<dbReference type="InterPro" id="IPR008927">
    <property type="entry name" value="6-PGluconate_DH-like_C_sf"/>
</dbReference>